<keyword evidence="6" id="KW-0779">Telomere</keyword>
<organism evidence="10 11">
    <name type="scientific">Capsaspora owczarzaki (strain ATCC 30864)</name>
    <dbReference type="NCBI Taxonomy" id="595528"/>
    <lineage>
        <taxon>Eukaryota</taxon>
        <taxon>Filasterea</taxon>
        <taxon>Capsaspora</taxon>
    </lineage>
</organism>
<evidence type="ECO:0000256" key="7">
    <source>
        <dbReference type="ARBA" id="ARBA00023125"/>
    </source>
</evidence>
<proteinExistence type="inferred from homology"/>
<evidence type="ECO:0000313" key="10">
    <source>
        <dbReference type="EMBL" id="KJE90178.1"/>
    </source>
</evidence>
<dbReference type="PANTHER" id="PTHR14865:SF2">
    <property type="entry name" value="CST COMPLEX SUBUNIT CTC1"/>
    <property type="match status" value="1"/>
</dbReference>
<evidence type="ECO:0000256" key="4">
    <source>
        <dbReference type="ARBA" id="ARBA00016175"/>
    </source>
</evidence>
<reference evidence="11" key="1">
    <citation type="submission" date="2011-02" db="EMBL/GenBank/DDBJ databases">
        <title>The Genome Sequence of Capsaspora owczarzaki ATCC 30864.</title>
        <authorList>
            <person name="Russ C."/>
            <person name="Cuomo C."/>
            <person name="Burger G."/>
            <person name="Gray M.W."/>
            <person name="Holland P.W.H."/>
            <person name="King N."/>
            <person name="Lang F.B.F."/>
            <person name="Roger A.J."/>
            <person name="Ruiz-Trillo I."/>
            <person name="Young S.K."/>
            <person name="Zeng Q."/>
            <person name="Gargeya S."/>
            <person name="Alvarado L."/>
            <person name="Berlin A."/>
            <person name="Chapman S.B."/>
            <person name="Chen Z."/>
            <person name="Freedman E."/>
            <person name="Gellesch M."/>
            <person name="Goldberg J."/>
            <person name="Griggs A."/>
            <person name="Gujja S."/>
            <person name="Heilman E."/>
            <person name="Heiman D."/>
            <person name="Howarth C."/>
            <person name="Mehta T."/>
            <person name="Neiman D."/>
            <person name="Pearson M."/>
            <person name="Roberts A."/>
            <person name="Saif S."/>
            <person name="Shea T."/>
            <person name="Shenoy N."/>
            <person name="Sisk P."/>
            <person name="Stolte C."/>
            <person name="Sykes S."/>
            <person name="White J."/>
            <person name="Yandava C."/>
            <person name="Haas B."/>
            <person name="Nusbaum C."/>
            <person name="Birren B."/>
        </authorList>
    </citation>
    <scope>NUCLEOTIDE SEQUENCE</scope>
    <source>
        <strain evidence="11">ATCC 30864</strain>
    </source>
</reference>
<feature type="region of interest" description="Disordered" evidence="9">
    <location>
        <begin position="167"/>
        <end position="186"/>
    </location>
</feature>
<dbReference type="EMBL" id="KE346361">
    <property type="protein sequence ID" value="KJE90178.1"/>
    <property type="molecule type" value="Genomic_DNA"/>
</dbReference>
<dbReference type="OrthoDB" id="2314520at2759"/>
<dbReference type="Pfam" id="PF15489">
    <property type="entry name" value="CTC1"/>
    <property type="match status" value="2"/>
</dbReference>
<sequence length="1468" mass="157271">MLVITQCYHAMMIRSLSVISIVLQLLSFFFLRPVSVLYLVCCHKSCQSCQARFRMDVDDQDSLSELTLRAKWLVEIEQHVARFLPLPTTTTTTTATTTTMTHTSTGATGLAADIAATIERLVLGANHSHATATAAALVARPPFVSLRRLCEMAASYGLPTCGSLLAGQPTDGPPSHSSARISLSQSSQSQASFSQQTFDDFSQMLEVDRTLASAPLDGANPFQMAPVVVGYLSTCGFPGASQQQPLEQTGALYLSDGSACIPIEVVPDCVSDSVIDTIVIVPSWNLIPSENFPLRLTTDPSRVSLAYLEAKSVIEAVQPKHNSSSFDYSQLSVLSVSRAARLLSKKDLHGQMLHVGGVVSALSPVHKLPGRPGFFMMQLSTDSPTGLMHPPNEEATVVFQGDNLLYYHNLLRIRRPCVLTNLVCAVMFRGQPNERRILAATAAKPLSSASDIHNDNGTRIASVSLLELAQLVDPNDLAEPPDVSVPSPRACSLPSASPSAKKAGVLISYRGIITKVVDAAVGMYELDQCTLLLTGLQPNPHFGRGLRVGASICVHNAHIALEGSVRTGFALCTFGSIEICSFSRLRAPYEPFVAQLSPYCRQLKRCTVSDFLWILRTARQFQAKIPPSLLPLSAFLGSPPSSASTGALLRDAEAPMKLESGKAIVEQLIEMQHWTTLGARDIYAEFCTGKLQHSCPAWAPSNGTGVFPTFPSIFGLSQLLPDSTQENASGALDWWSCRIINHSECGQGNAVLVGALTASTSALGEAACPAGGEASGAAAASLGCGELWFADATGCLPALLKGAVQPEHIGGVWAISDYRLVIETFQPDSIASTTTAGVVRRHALDADVASLPLHFRYIEFSLADATRLGQLQEPPRLSIDHSNRTSTEMVILVKLRRLPLAQHDHLVIDAQCIELFSSSDLDVNLTPGRPLKLSLDGFEVLASRHLFTPGSLVYLGGAHWSSDGATLHLSTTSVVKSYQLDQVSPDRLELSQKLVTECRAELERQLEPLNRILSSQHVKRAKSETSDVVVSFDAVLIHRDARQNTGYRTHPVFRTNAIVLKVIDRSYVAATTLASPPPRALAIYLDPHRYNYPLGLVPGAILRLRHWTLKISTTTGNVYCTAGPDSDLTVASFLPGPLPFVIRSGLVVANSGMDNDEGNGQPRGTASVPATLHLPGEMAAAFDLRTVAAGAGLSDTFGPHHTHACDASLASISQSAASVVRVRCTLVSINAVQLKWICAACEQTIVGDGSCPSRCPGATKTFSASATCIIDDGTAEATLFVYDQLVLTLLRASSPVISALHRICMSVGWIRFVPSAFLPTATDDNDNTDGMPDGSFHPGFLGDGHAAGSPTGNDDDEAEPNQQTEFFRGDSDGHAFLHSLVTAATVSRQLVLIARQYSPSRLLRGSAALVAPLGQETRTILLNGSYFPTMIQPRISVRALELADVATNSEARRLLRVLQSGKEGADAR</sequence>
<evidence type="ECO:0000256" key="9">
    <source>
        <dbReference type="SAM" id="MobiDB-lite"/>
    </source>
</evidence>
<keyword evidence="7" id="KW-0238">DNA-binding</keyword>
<protein>
    <recommendedName>
        <fullName evidence="4">CST complex subunit CTC1</fullName>
    </recommendedName>
</protein>
<feature type="compositionally biased region" description="Low complexity" evidence="9">
    <location>
        <begin position="175"/>
        <end position="186"/>
    </location>
</feature>
<evidence type="ECO:0000256" key="6">
    <source>
        <dbReference type="ARBA" id="ARBA00022895"/>
    </source>
</evidence>
<dbReference type="PhylomeDB" id="A0A0D2WKM6"/>
<evidence type="ECO:0000256" key="8">
    <source>
        <dbReference type="ARBA" id="ARBA00023242"/>
    </source>
</evidence>
<evidence type="ECO:0000256" key="5">
    <source>
        <dbReference type="ARBA" id="ARBA00022454"/>
    </source>
</evidence>
<keyword evidence="5" id="KW-0158">Chromosome</keyword>
<dbReference type="GO" id="GO:1990879">
    <property type="term" value="C:CST complex"/>
    <property type="evidence" value="ECO:0007669"/>
    <property type="project" value="TreeGrafter"/>
</dbReference>
<dbReference type="STRING" id="595528.A0A0D2WKM6"/>
<dbReference type="InParanoid" id="A0A0D2WKM6"/>
<keyword evidence="8" id="KW-0539">Nucleus</keyword>
<dbReference type="InterPro" id="IPR042617">
    <property type="entry name" value="CTC1-like"/>
</dbReference>
<dbReference type="GO" id="GO:0042162">
    <property type="term" value="F:telomeric DNA binding"/>
    <property type="evidence" value="ECO:0007669"/>
    <property type="project" value="TreeGrafter"/>
</dbReference>
<feature type="region of interest" description="Disordered" evidence="9">
    <location>
        <begin position="1324"/>
        <end position="1367"/>
    </location>
</feature>
<evidence type="ECO:0000256" key="1">
    <source>
        <dbReference type="ARBA" id="ARBA00004123"/>
    </source>
</evidence>
<comment type="subcellular location">
    <subcellularLocation>
        <location evidence="2">Chromosome</location>
        <location evidence="2">Telomere</location>
    </subcellularLocation>
    <subcellularLocation>
        <location evidence="1">Nucleus</location>
    </subcellularLocation>
</comment>
<dbReference type="GO" id="GO:0045740">
    <property type="term" value="P:positive regulation of DNA replication"/>
    <property type="evidence" value="ECO:0007669"/>
    <property type="project" value="TreeGrafter"/>
</dbReference>
<name>A0A0D2WKM6_CAPO3</name>
<evidence type="ECO:0000256" key="3">
    <source>
        <dbReference type="ARBA" id="ARBA00006332"/>
    </source>
</evidence>
<dbReference type="Proteomes" id="UP000008743">
    <property type="component" value="Unassembled WGS sequence"/>
</dbReference>
<evidence type="ECO:0000256" key="2">
    <source>
        <dbReference type="ARBA" id="ARBA00004574"/>
    </source>
</evidence>
<dbReference type="InterPro" id="IPR029156">
    <property type="entry name" value="CTC1"/>
</dbReference>
<accession>A0A0D2WKM6</accession>
<dbReference type="GO" id="GO:0010833">
    <property type="term" value="P:telomere maintenance via telomere lengthening"/>
    <property type="evidence" value="ECO:0007669"/>
    <property type="project" value="TreeGrafter"/>
</dbReference>
<keyword evidence="11" id="KW-1185">Reference proteome</keyword>
<evidence type="ECO:0000313" key="11">
    <source>
        <dbReference type="Proteomes" id="UP000008743"/>
    </source>
</evidence>
<comment type="similarity">
    <text evidence="3">Belongs to the CTC1 family.</text>
</comment>
<dbReference type="GO" id="GO:0003697">
    <property type="term" value="F:single-stranded DNA binding"/>
    <property type="evidence" value="ECO:0007669"/>
    <property type="project" value="InterPro"/>
</dbReference>
<dbReference type="PANTHER" id="PTHR14865">
    <property type="entry name" value="CST COMPLEX SUBUNIT CTC1"/>
    <property type="match status" value="1"/>
</dbReference>
<gene>
    <name evidence="10" type="ORF">CAOG_001523</name>
</gene>